<organism evidence="2 3">
    <name type="scientific">Bondarzewia mesenterica</name>
    <dbReference type="NCBI Taxonomy" id="1095465"/>
    <lineage>
        <taxon>Eukaryota</taxon>
        <taxon>Fungi</taxon>
        <taxon>Dikarya</taxon>
        <taxon>Basidiomycota</taxon>
        <taxon>Agaricomycotina</taxon>
        <taxon>Agaricomycetes</taxon>
        <taxon>Russulales</taxon>
        <taxon>Bondarzewiaceae</taxon>
        <taxon>Bondarzewia</taxon>
    </lineage>
</organism>
<evidence type="ECO:0008006" key="4">
    <source>
        <dbReference type="Google" id="ProtNLM"/>
    </source>
</evidence>
<dbReference type="GO" id="GO:0016020">
    <property type="term" value="C:membrane"/>
    <property type="evidence" value="ECO:0007669"/>
    <property type="project" value="GOC"/>
</dbReference>
<gene>
    <name evidence="2" type="ORF">EW146_g10400</name>
</gene>
<dbReference type="Proteomes" id="UP000310158">
    <property type="component" value="Unassembled WGS sequence"/>
</dbReference>
<dbReference type="GO" id="GO:0006506">
    <property type="term" value="P:GPI anchor biosynthetic process"/>
    <property type="evidence" value="ECO:0007669"/>
    <property type="project" value="InterPro"/>
</dbReference>
<keyword evidence="1" id="KW-0472">Membrane</keyword>
<dbReference type="GO" id="GO:0005783">
    <property type="term" value="C:endoplasmic reticulum"/>
    <property type="evidence" value="ECO:0007669"/>
    <property type="project" value="TreeGrafter"/>
</dbReference>
<reference evidence="2 3" key="1">
    <citation type="submission" date="2019-02" db="EMBL/GenBank/DDBJ databases">
        <title>Genome sequencing of the rare red list fungi Bondarzewia mesenterica.</title>
        <authorList>
            <person name="Buettner E."/>
            <person name="Kellner H."/>
        </authorList>
    </citation>
    <scope>NUCLEOTIDE SEQUENCE [LARGE SCALE GENOMIC DNA]</scope>
    <source>
        <strain evidence="2 3">DSM 108281</strain>
    </source>
</reference>
<dbReference type="InterPro" id="IPR033308">
    <property type="entry name" value="PGAP5/Cdc1/Ted1"/>
</dbReference>
<dbReference type="AlphaFoldDB" id="A0A4S4KXK1"/>
<sequence length="154" mass="17279">MRPAPVHTSWLSSAHRISLLRSLWLLTVLWCELGVFFRSSLSCTWPDPAPHSHVSPKHVLIVADPQVLDAHSYPGRNPLLTALSQHIVDLNLRKSWRVAKSTRPDAVIFLGDMMDNGRSPSSAKESVLRPIMLCSHYFPARRPHSVNSLLAPSY</sequence>
<keyword evidence="3" id="KW-1185">Reference proteome</keyword>
<accession>A0A4S4KXK1</accession>
<evidence type="ECO:0000256" key="1">
    <source>
        <dbReference type="ARBA" id="ARBA00023136"/>
    </source>
</evidence>
<dbReference type="OrthoDB" id="5977743at2759"/>
<comment type="caution">
    <text evidence="2">The sequence shown here is derived from an EMBL/GenBank/DDBJ whole genome shotgun (WGS) entry which is preliminary data.</text>
</comment>
<protein>
    <recommendedName>
        <fullName evidence="4">Calcineurin-like phosphoesterase domain-containing protein</fullName>
    </recommendedName>
</protein>
<evidence type="ECO:0000313" key="2">
    <source>
        <dbReference type="EMBL" id="THH03564.1"/>
    </source>
</evidence>
<dbReference type="EMBL" id="SGPL01001316">
    <property type="protein sequence ID" value="THH03564.1"/>
    <property type="molecule type" value="Genomic_DNA"/>
</dbReference>
<name>A0A4S4KXK1_9AGAM</name>
<proteinExistence type="predicted"/>
<dbReference type="PANTHER" id="PTHR13315:SF4">
    <property type="entry name" value="METALLOPHOSPHOESTERASE, ISOFORM E"/>
    <property type="match status" value="1"/>
</dbReference>
<evidence type="ECO:0000313" key="3">
    <source>
        <dbReference type="Proteomes" id="UP000310158"/>
    </source>
</evidence>
<dbReference type="PANTHER" id="PTHR13315">
    <property type="entry name" value="METALLO PHOSPHOESTERASE RELATED"/>
    <property type="match status" value="1"/>
</dbReference>